<gene>
    <name evidence="1" type="ORF">G6N77_09970</name>
</gene>
<reference evidence="1 2" key="1">
    <citation type="submission" date="2020-02" db="EMBL/GenBank/DDBJ databases">
        <title>Genome sequence of the type strain DSM 27180 of Arthrobacter silviterrae.</title>
        <authorList>
            <person name="Gao J."/>
            <person name="Sun J."/>
        </authorList>
    </citation>
    <scope>NUCLEOTIDE SEQUENCE [LARGE SCALE GENOMIC DNA]</scope>
    <source>
        <strain evidence="1 2">DSM 27180</strain>
    </source>
</reference>
<dbReference type="Proteomes" id="UP000479226">
    <property type="component" value="Unassembled WGS sequence"/>
</dbReference>
<sequence>MELGAADVLEVAGVPVTTVQRTFLDLAQLLSLDELVAVGDQIVCEHRRSFGPPKVAMVELDELNAYLAGHQSARSIRRLREAMGLVRVGSDSPPETRLRLLIVRAGLPLFVPNCELLDDEGNALVAPDLSCEEYRTCVEYDGDHHFTPEQHGKDHDRDFITASLGWRQVLVNREDMRFGGRAAVTKVARMLVQAGWPDPKNIAGTSLLGLLGTRKDVA</sequence>
<proteinExistence type="predicted"/>
<evidence type="ECO:0000313" key="1">
    <source>
        <dbReference type="EMBL" id="NGN83781.1"/>
    </source>
</evidence>
<dbReference type="Gene3D" id="3.40.960.10">
    <property type="entry name" value="VSR Endonuclease"/>
    <property type="match status" value="1"/>
</dbReference>
<dbReference type="EMBL" id="JAAKZI010000015">
    <property type="protein sequence ID" value="NGN83781.1"/>
    <property type="molecule type" value="Genomic_DNA"/>
</dbReference>
<evidence type="ECO:0008006" key="3">
    <source>
        <dbReference type="Google" id="ProtNLM"/>
    </source>
</evidence>
<protein>
    <recommendedName>
        <fullName evidence="3">DUF559 domain-containing protein</fullName>
    </recommendedName>
</protein>
<comment type="caution">
    <text evidence="1">The sequence shown here is derived from an EMBL/GenBank/DDBJ whole genome shotgun (WGS) entry which is preliminary data.</text>
</comment>
<keyword evidence="2" id="KW-1185">Reference proteome</keyword>
<accession>A0ABX0DDG6</accession>
<organism evidence="1 2">
    <name type="scientific">Arthrobacter silviterrae</name>
    <dbReference type="NCBI Taxonomy" id="2026658"/>
    <lineage>
        <taxon>Bacteria</taxon>
        <taxon>Bacillati</taxon>
        <taxon>Actinomycetota</taxon>
        <taxon>Actinomycetes</taxon>
        <taxon>Micrococcales</taxon>
        <taxon>Micrococcaceae</taxon>
        <taxon>Arthrobacter</taxon>
    </lineage>
</organism>
<evidence type="ECO:0000313" key="2">
    <source>
        <dbReference type="Proteomes" id="UP000479226"/>
    </source>
</evidence>
<name>A0ABX0DDG6_9MICC</name>